<dbReference type="KEGG" id="png:PNIG_a1564"/>
<sequence>MLEGTVMLLTTLVSSAFSVNASEEVGLLIPSKSVATNISARDISIRLGQKLAQLDKTLLQARQVYFDLSNSDTVNQEALANLDDLVNLDLALRGASKYLKRNWNLYNQDILNAHGHIVHQNFKDLVSKSGQLRKNISNICRVLGSSLKEASVNENCSFTPSEDFFIAANAVSNEIYQHLFNGSIVVSAPAPGLSDFKWGDENRSKFESAINQVKVLETI</sequence>
<dbReference type="RefSeq" id="WP_089368100.1">
    <property type="nucleotide sequence ID" value="NZ_BJXZ01000002.1"/>
</dbReference>
<accession>A0AAC9UES5</accession>
<gene>
    <name evidence="1" type="ORF">PNIG_a1564</name>
</gene>
<proteinExistence type="predicted"/>
<protein>
    <submittedName>
        <fullName evidence="1">Uncharacterized protein</fullName>
    </submittedName>
</protein>
<name>A0AAC9UES5_9GAMM</name>
<reference evidence="1 2" key="1">
    <citation type="submission" date="2015-03" db="EMBL/GenBank/DDBJ databases">
        <authorList>
            <person name="Xie B.-B."/>
            <person name="Rong J.-C."/>
            <person name="Qin Q.-L."/>
            <person name="Zhang Y.-Z."/>
        </authorList>
    </citation>
    <scope>NUCLEOTIDE SEQUENCE [LARGE SCALE GENOMIC DNA]</scope>
    <source>
        <strain evidence="1 2">KMM 661</strain>
    </source>
</reference>
<evidence type="ECO:0000313" key="1">
    <source>
        <dbReference type="EMBL" id="ASM53710.1"/>
    </source>
</evidence>
<organism evidence="1 2">
    <name type="scientific">Pseudoalteromonas nigrifaciens</name>
    <dbReference type="NCBI Taxonomy" id="28109"/>
    <lineage>
        <taxon>Bacteria</taxon>
        <taxon>Pseudomonadati</taxon>
        <taxon>Pseudomonadota</taxon>
        <taxon>Gammaproteobacteria</taxon>
        <taxon>Alteromonadales</taxon>
        <taxon>Pseudoalteromonadaceae</taxon>
        <taxon>Pseudoalteromonas</taxon>
    </lineage>
</organism>
<evidence type="ECO:0000313" key="2">
    <source>
        <dbReference type="Proteomes" id="UP000198329"/>
    </source>
</evidence>
<dbReference type="GeneID" id="300941375"/>
<dbReference type="EMBL" id="CP011036">
    <property type="protein sequence ID" value="ASM53710.1"/>
    <property type="molecule type" value="Genomic_DNA"/>
</dbReference>
<dbReference type="AlphaFoldDB" id="A0AAC9UES5"/>
<dbReference type="Proteomes" id="UP000198329">
    <property type="component" value="Chromosome I"/>
</dbReference>
<keyword evidence="2" id="KW-1185">Reference proteome</keyword>